<evidence type="ECO:0000256" key="1">
    <source>
        <dbReference type="ARBA" id="ARBA00022729"/>
    </source>
</evidence>
<feature type="transmembrane region" description="Helical" evidence="2">
    <location>
        <begin position="20"/>
        <end position="43"/>
    </location>
</feature>
<dbReference type="Pfam" id="PF00497">
    <property type="entry name" value="SBP_bac_3"/>
    <property type="match status" value="1"/>
</dbReference>
<dbReference type="PANTHER" id="PTHR35936">
    <property type="entry name" value="MEMBRANE-BOUND LYTIC MUREIN TRANSGLYCOSYLASE F"/>
    <property type="match status" value="1"/>
</dbReference>
<dbReference type="RefSeq" id="WP_380250887.1">
    <property type="nucleotide sequence ID" value="NZ_JBHUII010000004.1"/>
</dbReference>
<dbReference type="InterPro" id="IPR001638">
    <property type="entry name" value="Solute-binding_3/MltF_N"/>
</dbReference>
<dbReference type="Proteomes" id="UP001597294">
    <property type="component" value="Unassembled WGS sequence"/>
</dbReference>
<dbReference type="Gene3D" id="3.40.190.10">
    <property type="entry name" value="Periplasmic binding protein-like II"/>
    <property type="match status" value="2"/>
</dbReference>
<name>A0ABW5BJR5_9PROT</name>
<organism evidence="4 5">
    <name type="scientific">Kiloniella antarctica</name>
    <dbReference type="NCBI Taxonomy" id="1550907"/>
    <lineage>
        <taxon>Bacteria</taxon>
        <taxon>Pseudomonadati</taxon>
        <taxon>Pseudomonadota</taxon>
        <taxon>Alphaproteobacteria</taxon>
        <taxon>Rhodospirillales</taxon>
        <taxon>Kiloniellaceae</taxon>
        <taxon>Kiloniella</taxon>
    </lineage>
</organism>
<sequence length="295" mass="33505">MPRKVAFNAKSFVIFKFFKLFKFIGILKFFAVFGLLTASLLFFSNTSYASESCGRLTVGWIDWPPYQMVNPAFPVGPVADANPMGIDIDAAEKYLGALGCELVFVKKPWARLLKQLEEGDLDVLLGMSDTKKRRQYANFSKAYREETIWLFINAGRTKYDHFTKLEDIIGTNFRLGISRNAYMGEEFDKLSENPKFRERLFKTVGGENFQLLIGGRVDGFMVDKETGKARIQIEGLEGLIVPHKNVQIELGPVHIMVGHKSLSDELLTKLDEIIEQDLVWSEQNAQIKPNFVASR</sequence>
<evidence type="ECO:0000259" key="3">
    <source>
        <dbReference type="Pfam" id="PF00497"/>
    </source>
</evidence>
<keyword evidence="1" id="KW-0732">Signal</keyword>
<reference evidence="5" key="1">
    <citation type="journal article" date="2019" name="Int. J. Syst. Evol. Microbiol.">
        <title>The Global Catalogue of Microorganisms (GCM) 10K type strain sequencing project: providing services to taxonomists for standard genome sequencing and annotation.</title>
        <authorList>
            <consortium name="The Broad Institute Genomics Platform"/>
            <consortium name="The Broad Institute Genome Sequencing Center for Infectious Disease"/>
            <person name="Wu L."/>
            <person name="Ma J."/>
        </authorList>
    </citation>
    <scope>NUCLEOTIDE SEQUENCE [LARGE SCALE GENOMIC DNA]</scope>
    <source>
        <strain evidence="5">CGMCC 4.7192</strain>
    </source>
</reference>
<dbReference type="EMBL" id="JBHUII010000004">
    <property type="protein sequence ID" value="MFD2205864.1"/>
    <property type="molecule type" value="Genomic_DNA"/>
</dbReference>
<evidence type="ECO:0000256" key="2">
    <source>
        <dbReference type="SAM" id="Phobius"/>
    </source>
</evidence>
<evidence type="ECO:0000313" key="5">
    <source>
        <dbReference type="Proteomes" id="UP001597294"/>
    </source>
</evidence>
<keyword evidence="2" id="KW-0812">Transmembrane</keyword>
<proteinExistence type="predicted"/>
<comment type="caution">
    <text evidence="4">The sequence shown here is derived from an EMBL/GenBank/DDBJ whole genome shotgun (WGS) entry which is preliminary data.</text>
</comment>
<gene>
    <name evidence="4" type="ORF">ACFSKO_09590</name>
</gene>
<feature type="domain" description="Solute-binding protein family 3/N-terminal" evidence="3">
    <location>
        <begin position="74"/>
        <end position="275"/>
    </location>
</feature>
<keyword evidence="2" id="KW-0472">Membrane</keyword>
<dbReference type="PANTHER" id="PTHR35936:SF19">
    <property type="entry name" value="AMINO-ACID-BINDING PROTEIN YXEM-RELATED"/>
    <property type="match status" value="1"/>
</dbReference>
<keyword evidence="2" id="KW-1133">Transmembrane helix</keyword>
<keyword evidence="5" id="KW-1185">Reference proteome</keyword>
<protein>
    <submittedName>
        <fullName evidence="4">Substrate-binding periplasmic protein</fullName>
    </submittedName>
</protein>
<dbReference type="SUPFAM" id="SSF53850">
    <property type="entry name" value="Periplasmic binding protein-like II"/>
    <property type="match status" value="1"/>
</dbReference>
<accession>A0ABW5BJR5</accession>
<evidence type="ECO:0000313" key="4">
    <source>
        <dbReference type="EMBL" id="MFD2205864.1"/>
    </source>
</evidence>